<dbReference type="RefSeq" id="XP_013339874.1">
    <property type="nucleotide sequence ID" value="XM_013484420.1"/>
</dbReference>
<dbReference type="OrthoDB" id="10552318at2759"/>
<dbReference type="InParanoid" id="A0A074YB11"/>
<protein>
    <submittedName>
        <fullName evidence="1">Uncharacterized protein</fullName>
    </submittedName>
</protein>
<reference evidence="1 2" key="1">
    <citation type="journal article" date="2014" name="BMC Genomics">
        <title>Genome sequencing of four Aureobasidium pullulans varieties: biotechnological potential, stress tolerance, and description of new species.</title>
        <authorList>
            <person name="Gostin Ar C."/>
            <person name="Ohm R.A."/>
            <person name="Kogej T."/>
            <person name="Sonjak S."/>
            <person name="Turk M."/>
            <person name="Zajc J."/>
            <person name="Zalar P."/>
            <person name="Grube M."/>
            <person name="Sun H."/>
            <person name="Han J."/>
            <person name="Sharma A."/>
            <person name="Chiniquy J."/>
            <person name="Ngan C.Y."/>
            <person name="Lipzen A."/>
            <person name="Barry K."/>
            <person name="Grigoriev I.V."/>
            <person name="Gunde-Cimerman N."/>
        </authorList>
    </citation>
    <scope>NUCLEOTIDE SEQUENCE [LARGE SCALE GENOMIC DNA]</scope>
    <source>
        <strain evidence="1 2">EXF-2481</strain>
    </source>
</reference>
<evidence type="ECO:0000313" key="2">
    <source>
        <dbReference type="Proteomes" id="UP000030641"/>
    </source>
</evidence>
<name>A0A074YB11_AURSE</name>
<organism evidence="1 2">
    <name type="scientific">Aureobasidium subglaciale (strain EXF-2481)</name>
    <name type="common">Aureobasidium pullulans var. subglaciale</name>
    <dbReference type="NCBI Taxonomy" id="1043005"/>
    <lineage>
        <taxon>Eukaryota</taxon>
        <taxon>Fungi</taxon>
        <taxon>Dikarya</taxon>
        <taxon>Ascomycota</taxon>
        <taxon>Pezizomycotina</taxon>
        <taxon>Dothideomycetes</taxon>
        <taxon>Dothideomycetidae</taxon>
        <taxon>Dothideales</taxon>
        <taxon>Saccotheciaceae</taxon>
        <taxon>Aureobasidium</taxon>
    </lineage>
</organism>
<accession>A0A074YB11</accession>
<dbReference type="GeneID" id="25368640"/>
<dbReference type="AlphaFoldDB" id="A0A074YB11"/>
<proteinExistence type="predicted"/>
<keyword evidence="2" id="KW-1185">Reference proteome</keyword>
<dbReference type="Proteomes" id="UP000030641">
    <property type="component" value="Unassembled WGS sequence"/>
</dbReference>
<dbReference type="HOGENOM" id="CLU_2183438_0_0_1"/>
<sequence length="109" mass="12421">MVGTNVANISVSYVNIARIPFFGLEADLALDVFFSYFSLLYSPITIFSLPNAGILHPLHPLLLSFVHLQQALGGHEHRTFPMFLHTRDYIKYSTETQRILHLHKQTTLP</sequence>
<evidence type="ECO:0000313" key="1">
    <source>
        <dbReference type="EMBL" id="KEQ91357.1"/>
    </source>
</evidence>
<gene>
    <name evidence="1" type="ORF">AUEXF2481DRAFT_499420</name>
</gene>
<dbReference type="EMBL" id="KL584779">
    <property type="protein sequence ID" value="KEQ91357.1"/>
    <property type="molecule type" value="Genomic_DNA"/>
</dbReference>